<dbReference type="InterPro" id="IPR029063">
    <property type="entry name" value="SAM-dependent_MTases_sf"/>
</dbReference>
<dbReference type="EMBL" id="FOIR01000001">
    <property type="protein sequence ID" value="SEW02480.1"/>
    <property type="molecule type" value="Genomic_DNA"/>
</dbReference>
<dbReference type="SUPFAM" id="SSF53335">
    <property type="entry name" value="S-adenosyl-L-methionine-dependent methyltransferases"/>
    <property type="match status" value="1"/>
</dbReference>
<dbReference type="Gene3D" id="3.40.50.150">
    <property type="entry name" value="Vaccinia Virus protein VP39"/>
    <property type="match status" value="1"/>
</dbReference>
<evidence type="ECO:0000313" key="2">
    <source>
        <dbReference type="EMBL" id="SEW02480.1"/>
    </source>
</evidence>
<dbReference type="GeneID" id="99986042"/>
<dbReference type="PANTHER" id="PTHR43861:SF1">
    <property type="entry name" value="TRANS-ACONITATE 2-METHYLTRANSFERASE"/>
    <property type="match status" value="1"/>
</dbReference>
<name>A0A1I0NME7_9BACT</name>
<dbReference type="RefSeq" id="WP_090257708.1">
    <property type="nucleotide sequence ID" value="NZ_FOIR01000001.1"/>
</dbReference>
<sequence length="262" mass="30506">MKASVTIDDLIKKETNSIKGIEENLITLNGRDFSIFENDYISLRRKEGRILTNSKVSKLPSVPKDDPHYSEWKLREKSTNRFLSYLKKRNSEGPILDLGCGNGWFTNKLSEHKTGIVIGMDINLSELKQASATFTKNSLTFCYGDILDQPYKKNTFDIITLNASVQYFDDFQQLTNYLISLLRDNGELHILDSPFYNSKNVVAAKNRTFRYYSSIGFESFAENYQHRKWSELKAFNYKLLYSPKVWNRIVPDSPFPWIVIYR</sequence>
<dbReference type="GO" id="GO:0032259">
    <property type="term" value="P:methylation"/>
    <property type="evidence" value="ECO:0007669"/>
    <property type="project" value="UniProtKB-KW"/>
</dbReference>
<dbReference type="Proteomes" id="UP000199437">
    <property type="component" value="Unassembled WGS sequence"/>
</dbReference>
<dbReference type="PANTHER" id="PTHR43861">
    <property type="entry name" value="TRANS-ACONITATE 2-METHYLTRANSFERASE-RELATED"/>
    <property type="match status" value="1"/>
</dbReference>
<organism evidence="2 3">
    <name type="scientific">Roseivirga pacifica</name>
    <dbReference type="NCBI Taxonomy" id="1267423"/>
    <lineage>
        <taxon>Bacteria</taxon>
        <taxon>Pseudomonadati</taxon>
        <taxon>Bacteroidota</taxon>
        <taxon>Cytophagia</taxon>
        <taxon>Cytophagales</taxon>
        <taxon>Roseivirgaceae</taxon>
        <taxon>Roseivirga</taxon>
    </lineage>
</organism>
<feature type="domain" description="Methyltransferase" evidence="1">
    <location>
        <begin position="91"/>
        <end position="194"/>
    </location>
</feature>
<dbReference type="CDD" id="cd02440">
    <property type="entry name" value="AdoMet_MTases"/>
    <property type="match status" value="1"/>
</dbReference>
<dbReference type="AlphaFoldDB" id="A0A1I0NME7"/>
<dbReference type="STRING" id="1267423.SAMN05216290_1312"/>
<keyword evidence="2" id="KW-0489">Methyltransferase</keyword>
<gene>
    <name evidence="2" type="ORF">SAMN05216290_1312</name>
</gene>
<protein>
    <submittedName>
        <fullName evidence="2">Methyltransferase domain-containing protein</fullName>
    </submittedName>
</protein>
<dbReference type="GO" id="GO:0008168">
    <property type="term" value="F:methyltransferase activity"/>
    <property type="evidence" value="ECO:0007669"/>
    <property type="project" value="UniProtKB-KW"/>
</dbReference>
<evidence type="ECO:0000313" key="3">
    <source>
        <dbReference type="Proteomes" id="UP000199437"/>
    </source>
</evidence>
<evidence type="ECO:0000259" key="1">
    <source>
        <dbReference type="Pfam" id="PF13847"/>
    </source>
</evidence>
<dbReference type="InterPro" id="IPR025714">
    <property type="entry name" value="Methyltranfer_dom"/>
</dbReference>
<dbReference type="Pfam" id="PF13847">
    <property type="entry name" value="Methyltransf_31"/>
    <property type="match status" value="1"/>
</dbReference>
<dbReference type="OrthoDB" id="9789123at2"/>
<accession>A0A1I0NME7</accession>
<keyword evidence="2" id="KW-0808">Transferase</keyword>
<keyword evidence="3" id="KW-1185">Reference proteome</keyword>
<reference evidence="3" key="1">
    <citation type="submission" date="2016-10" db="EMBL/GenBank/DDBJ databases">
        <authorList>
            <person name="Varghese N."/>
            <person name="Submissions S."/>
        </authorList>
    </citation>
    <scope>NUCLEOTIDE SEQUENCE [LARGE SCALE GENOMIC DNA]</scope>
    <source>
        <strain evidence="3">CGMCC 1.12402</strain>
    </source>
</reference>
<proteinExistence type="predicted"/>